<keyword evidence="2" id="KW-0496">Mitochondrion</keyword>
<name>A0A117NJ19_PICGL</name>
<organism evidence="2">
    <name type="scientific">Picea glauca</name>
    <name type="common">White spruce</name>
    <name type="synonym">Pinus glauca</name>
    <dbReference type="NCBI Taxonomy" id="3330"/>
    <lineage>
        <taxon>Eukaryota</taxon>
        <taxon>Viridiplantae</taxon>
        <taxon>Streptophyta</taxon>
        <taxon>Embryophyta</taxon>
        <taxon>Tracheophyta</taxon>
        <taxon>Spermatophyta</taxon>
        <taxon>Pinopsida</taxon>
        <taxon>Pinidae</taxon>
        <taxon>Conifers I</taxon>
        <taxon>Pinales</taxon>
        <taxon>Pinaceae</taxon>
        <taxon>Picea</taxon>
    </lineage>
</organism>
<dbReference type="AlphaFoldDB" id="A0A117NJ19"/>
<dbReference type="EMBL" id="LKAM01000001">
    <property type="protein sequence ID" value="KUM50798.1"/>
    <property type="molecule type" value="Genomic_DNA"/>
</dbReference>
<comment type="caution">
    <text evidence="2">The sequence shown here is derived from an EMBL/GenBank/DDBJ whole genome shotgun (WGS) entry which is preliminary data.</text>
</comment>
<geneLocation type="mitochondrion" evidence="2"/>
<evidence type="ECO:0000313" key="2">
    <source>
        <dbReference type="EMBL" id="KUM50798.1"/>
    </source>
</evidence>
<feature type="compositionally biased region" description="Basic and acidic residues" evidence="1">
    <location>
        <begin position="61"/>
        <end position="73"/>
    </location>
</feature>
<gene>
    <name evidence="2" type="ORF">ABT39_MTgene642</name>
</gene>
<evidence type="ECO:0000256" key="1">
    <source>
        <dbReference type="SAM" id="MobiDB-lite"/>
    </source>
</evidence>
<feature type="region of interest" description="Disordered" evidence="1">
    <location>
        <begin position="40"/>
        <end position="73"/>
    </location>
</feature>
<reference evidence="2" key="1">
    <citation type="journal article" date="2015" name="Genome Biol. Evol.">
        <title>Organellar Genomes of White Spruce (Picea glauca): Assembly and Annotation.</title>
        <authorList>
            <person name="Jackman S.D."/>
            <person name="Warren R.L."/>
            <person name="Gibb E.A."/>
            <person name="Vandervalk B.P."/>
            <person name="Mohamadi H."/>
            <person name="Chu J."/>
            <person name="Raymond A."/>
            <person name="Pleasance S."/>
            <person name="Coope R."/>
            <person name="Wildung M.R."/>
            <person name="Ritland C.E."/>
            <person name="Bousquet J."/>
            <person name="Jones S.J."/>
            <person name="Bohlmann J."/>
            <person name="Birol I."/>
        </authorList>
    </citation>
    <scope>NUCLEOTIDE SEQUENCE [LARGE SCALE GENOMIC DNA]</scope>
    <source>
        <tissue evidence="2">Flushing bud</tissue>
    </source>
</reference>
<sequence>MGIWMGHGNTHPTFGSLFPLPPPAPFTYFLFHPSPAFHCSPEPGKQASHSTYIRAFPHPSPKQDRKESKQDRQARAYMGGLFCRQARIYLKGIGTTSLPSGAPHAYLPLG</sequence>
<accession>A0A117NJ19</accession>
<proteinExistence type="predicted"/>
<protein>
    <submittedName>
        <fullName evidence="2">Uncharacterized protein</fullName>
    </submittedName>
</protein>